<name>A0A914UWE7_9BILA</name>
<protein>
    <submittedName>
        <fullName evidence="15">JmjC domain-containing protein</fullName>
    </submittedName>
</protein>
<evidence type="ECO:0000256" key="3">
    <source>
        <dbReference type="ARBA" id="ARBA00022723"/>
    </source>
</evidence>
<feature type="compositionally biased region" description="Basic and acidic residues" evidence="12">
    <location>
        <begin position="371"/>
        <end position="380"/>
    </location>
</feature>
<dbReference type="PROSITE" id="PS51184">
    <property type="entry name" value="JMJC"/>
    <property type="match status" value="1"/>
</dbReference>
<evidence type="ECO:0000259" key="13">
    <source>
        <dbReference type="PROSITE" id="PS51184"/>
    </source>
</evidence>
<keyword evidence="4" id="KW-0156">Chromatin regulator</keyword>
<evidence type="ECO:0000256" key="12">
    <source>
        <dbReference type="SAM" id="MobiDB-lite"/>
    </source>
</evidence>
<keyword evidence="14" id="KW-1185">Reference proteome</keyword>
<evidence type="ECO:0000313" key="15">
    <source>
        <dbReference type="WBParaSite" id="PSAMB.scaffold1317size50867.g12370.t1"/>
    </source>
</evidence>
<dbReference type="GO" id="GO:0046872">
    <property type="term" value="F:metal ion binding"/>
    <property type="evidence" value="ECO:0007669"/>
    <property type="project" value="UniProtKB-KW"/>
</dbReference>
<dbReference type="InterPro" id="IPR003347">
    <property type="entry name" value="JmjC_dom"/>
</dbReference>
<evidence type="ECO:0000313" key="14">
    <source>
        <dbReference type="Proteomes" id="UP000887566"/>
    </source>
</evidence>
<comment type="similarity">
    <text evidence="11">Belongs to the JMJD6 family.</text>
</comment>
<evidence type="ECO:0000256" key="6">
    <source>
        <dbReference type="ARBA" id="ARBA00023002"/>
    </source>
</evidence>
<evidence type="ECO:0000256" key="5">
    <source>
        <dbReference type="ARBA" id="ARBA00022964"/>
    </source>
</evidence>
<dbReference type="FunFam" id="2.60.120.650:FF:000010">
    <property type="entry name" value="bifunctional arginine demethylase and lysyl-hydroxylase JMJD6 isoform X2"/>
    <property type="match status" value="1"/>
</dbReference>
<feature type="compositionally biased region" description="Low complexity" evidence="12">
    <location>
        <begin position="339"/>
        <end position="353"/>
    </location>
</feature>
<accession>A0A914UWE7</accession>
<dbReference type="Gene3D" id="2.60.120.650">
    <property type="entry name" value="Cupin"/>
    <property type="match status" value="1"/>
</dbReference>
<evidence type="ECO:0000256" key="11">
    <source>
        <dbReference type="ARBA" id="ARBA00038068"/>
    </source>
</evidence>
<dbReference type="SMART" id="SM00558">
    <property type="entry name" value="JmjC"/>
    <property type="match status" value="1"/>
</dbReference>
<reference evidence="15" key="1">
    <citation type="submission" date="2022-11" db="UniProtKB">
        <authorList>
            <consortium name="WormBaseParasite"/>
        </authorList>
    </citation>
    <scope>IDENTIFICATION</scope>
</reference>
<organism evidence="14 15">
    <name type="scientific">Plectus sambesii</name>
    <dbReference type="NCBI Taxonomy" id="2011161"/>
    <lineage>
        <taxon>Eukaryota</taxon>
        <taxon>Metazoa</taxon>
        <taxon>Ecdysozoa</taxon>
        <taxon>Nematoda</taxon>
        <taxon>Chromadorea</taxon>
        <taxon>Plectida</taxon>
        <taxon>Plectina</taxon>
        <taxon>Plectoidea</taxon>
        <taxon>Plectidae</taxon>
        <taxon>Plectus</taxon>
    </lineage>
</organism>
<keyword evidence="10" id="KW-0539">Nucleus</keyword>
<feature type="region of interest" description="Disordered" evidence="12">
    <location>
        <begin position="327"/>
        <end position="407"/>
    </location>
</feature>
<evidence type="ECO:0000256" key="9">
    <source>
        <dbReference type="ARBA" id="ARBA00023163"/>
    </source>
</evidence>
<evidence type="ECO:0000256" key="2">
    <source>
        <dbReference type="ARBA" id="ARBA00004123"/>
    </source>
</evidence>
<dbReference type="Pfam" id="PF02373">
    <property type="entry name" value="JmjC"/>
    <property type="match status" value="1"/>
</dbReference>
<evidence type="ECO:0000256" key="10">
    <source>
        <dbReference type="ARBA" id="ARBA00023242"/>
    </source>
</evidence>
<keyword evidence="7" id="KW-0408">Iron</keyword>
<dbReference type="GO" id="GO:0006909">
    <property type="term" value="P:phagocytosis"/>
    <property type="evidence" value="ECO:0007669"/>
    <property type="project" value="TreeGrafter"/>
</dbReference>
<evidence type="ECO:0000256" key="7">
    <source>
        <dbReference type="ARBA" id="ARBA00023004"/>
    </source>
</evidence>
<dbReference type="GO" id="GO:0033749">
    <property type="term" value="F:histone H4R3 demethylase activity"/>
    <property type="evidence" value="ECO:0007669"/>
    <property type="project" value="TreeGrafter"/>
</dbReference>
<proteinExistence type="inferred from homology"/>
<keyword evidence="5" id="KW-0223">Dioxygenase</keyword>
<keyword evidence="6" id="KW-0560">Oxidoreductase</keyword>
<dbReference type="AlphaFoldDB" id="A0A914UWE7"/>
<keyword evidence="9" id="KW-0804">Transcription</keyword>
<comment type="subcellular location">
    <subcellularLocation>
        <location evidence="2">Nucleus</location>
    </subcellularLocation>
</comment>
<evidence type="ECO:0000256" key="1">
    <source>
        <dbReference type="ARBA" id="ARBA00001954"/>
    </source>
</evidence>
<feature type="domain" description="JmjC" evidence="13">
    <location>
        <begin position="140"/>
        <end position="304"/>
    </location>
</feature>
<dbReference type="GO" id="GO:0106140">
    <property type="term" value="F:P-TEFb complex binding"/>
    <property type="evidence" value="ECO:0007669"/>
    <property type="project" value="TreeGrafter"/>
</dbReference>
<dbReference type="PANTHER" id="PTHR12480:SF32">
    <property type="entry name" value="BIFUNCTIONAL ARGININE DEMETHYLASE AND LYSYL-HYDROXYLASE JMJD6"/>
    <property type="match status" value="1"/>
</dbReference>
<dbReference type="Gene3D" id="1.20.1280.270">
    <property type="match status" value="1"/>
</dbReference>
<sequence>MDRRTTKRIATAKEKARPELTNFGWNTLHLSSRMNLDPQKCRDTIDRVDGSKITYEEFVERYERPKKPVILTNLLNDWTANQKWSLERLGRKYRNQKFKCGEDNDGYSVKMKMKYFIEYLKRNTDDSPLYIFDSSFGDRHKTKKLLDDFKVPDFFADDLFRYASERKRPPYRWFVMGSARSGTGIHIDPLGTSAWNALIVGHKRWCLIPTQAPKDLVKVTRGEAGKHPDEAVTWFSIMYPRTQSPAWPAEFKPIEAVQRAGELMFVPSGWWHLVLNLDETIAVTQNFCSVTNLPVVWHKTVRGRPKLAKHWLRSLRAQRPELIPTIDAVQLDRPVGVQSDSSSSDSSSSSSDSSDSDSDSNDSGKGGTESVPHRMGADSHSRKRKPSPASSSCSTDCANKMRRSRSK</sequence>
<dbReference type="PANTHER" id="PTHR12480">
    <property type="entry name" value="ARGININE DEMETHYLASE AND LYSYL-HYDROXYLASE JMJD"/>
    <property type="match status" value="1"/>
</dbReference>
<keyword evidence="8" id="KW-0805">Transcription regulation</keyword>
<dbReference type="GO" id="GO:0005634">
    <property type="term" value="C:nucleus"/>
    <property type="evidence" value="ECO:0007669"/>
    <property type="project" value="UniProtKB-SubCell"/>
</dbReference>
<dbReference type="WBParaSite" id="PSAMB.scaffold1317size50867.g12370.t1">
    <property type="protein sequence ID" value="PSAMB.scaffold1317size50867.g12370.t1"/>
    <property type="gene ID" value="PSAMB.scaffold1317size50867.g12370"/>
</dbReference>
<evidence type="ECO:0000256" key="8">
    <source>
        <dbReference type="ARBA" id="ARBA00023015"/>
    </source>
</evidence>
<dbReference type="InterPro" id="IPR050910">
    <property type="entry name" value="JMJD6_ArgDemeth/LysHydrox"/>
</dbReference>
<dbReference type="GO" id="GO:0005737">
    <property type="term" value="C:cytoplasm"/>
    <property type="evidence" value="ECO:0007669"/>
    <property type="project" value="TreeGrafter"/>
</dbReference>
<dbReference type="Proteomes" id="UP000887566">
    <property type="component" value="Unplaced"/>
</dbReference>
<evidence type="ECO:0000256" key="4">
    <source>
        <dbReference type="ARBA" id="ARBA00022853"/>
    </source>
</evidence>
<dbReference type="SUPFAM" id="SSF51197">
    <property type="entry name" value="Clavaminate synthase-like"/>
    <property type="match status" value="1"/>
</dbReference>
<comment type="cofactor">
    <cofactor evidence="1">
        <name>Fe(2+)</name>
        <dbReference type="ChEBI" id="CHEBI:29033"/>
    </cofactor>
</comment>
<keyword evidence="3" id="KW-0479">Metal-binding</keyword>